<proteinExistence type="predicted"/>
<evidence type="ECO:0000259" key="1">
    <source>
        <dbReference type="Pfam" id="PF12146"/>
    </source>
</evidence>
<evidence type="ECO:0000313" key="3">
    <source>
        <dbReference type="Proteomes" id="UP000231259"/>
    </source>
</evidence>
<gene>
    <name evidence="2" type="ORF">P775_01545</name>
</gene>
<organism evidence="2 3">
    <name type="scientific">Puniceibacterium antarcticum</name>
    <dbReference type="NCBI Taxonomy" id="1206336"/>
    <lineage>
        <taxon>Bacteria</taxon>
        <taxon>Pseudomonadati</taxon>
        <taxon>Pseudomonadota</taxon>
        <taxon>Alphaproteobacteria</taxon>
        <taxon>Rhodobacterales</taxon>
        <taxon>Paracoccaceae</taxon>
        <taxon>Puniceibacterium</taxon>
    </lineage>
</organism>
<comment type="caution">
    <text evidence="2">The sequence shown here is derived from an EMBL/GenBank/DDBJ whole genome shotgun (WGS) entry which is preliminary data.</text>
</comment>
<reference evidence="2 3" key="1">
    <citation type="submission" date="2013-09" db="EMBL/GenBank/DDBJ databases">
        <title>Genome sequencing of Phaeobacter antarcticus sp. nov. SM1211.</title>
        <authorList>
            <person name="Zhang X.-Y."/>
            <person name="Liu C."/>
            <person name="Chen X.-L."/>
            <person name="Xie B.-B."/>
            <person name="Qin Q.-L."/>
            <person name="Rong J.-C."/>
            <person name="Zhang Y.-Z."/>
        </authorList>
    </citation>
    <scope>NUCLEOTIDE SEQUENCE [LARGE SCALE GENOMIC DNA]</scope>
    <source>
        <strain evidence="2 3">SM1211</strain>
    </source>
</reference>
<dbReference type="OrthoDB" id="9793083at2"/>
<dbReference type="InterPro" id="IPR022742">
    <property type="entry name" value="Hydrolase_4"/>
</dbReference>
<dbReference type="AlphaFoldDB" id="A0A2G8RKB7"/>
<feature type="domain" description="Serine aminopeptidase S33" evidence="1">
    <location>
        <begin position="1"/>
        <end position="164"/>
    </location>
</feature>
<dbReference type="InterPro" id="IPR029058">
    <property type="entry name" value="AB_hydrolase_fold"/>
</dbReference>
<keyword evidence="3" id="KW-1185">Reference proteome</keyword>
<dbReference type="EMBL" id="AWWI01000017">
    <property type="protein sequence ID" value="PIL22009.1"/>
    <property type="molecule type" value="Genomic_DNA"/>
</dbReference>
<dbReference type="Pfam" id="PF12146">
    <property type="entry name" value="Hydrolase_4"/>
    <property type="match status" value="1"/>
</dbReference>
<name>A0A2G8RKB7_9RHOB</name>
<dbReference type="Proteomes" id="UP000231259">
    <property type="component" value="Unassembled WGS sequence"/>
</dbReference>
<accession>A0A2G8RKB7</accession>
<dbReference type="Gene3D" id="3.40.50.1820">
    <property type="entry name" value="alpha/beta hydrolase"/>
    <property type="match status" value="1"/>
</dbReference>
<protein>
    <recommendedName>
        <fullName evidence="1">Serine aminopeptidase S33 domain-containing protein</fullName>
    </recommendedName>
</protein>
<sequence length="189" mass="20089">MDKRGHGLSDDSLITMDLLVADVTALMDHLSLPPALICGISVGDMISQGVLAQRPDLAAGVVLGCTWARIADDAGWNARIDAVLRDGITPVADAILGRWFSPDFMIREKAAPAMYGNMLIRTSPVGYAGLCGAIRDTDFTDLCRAIGLPTHCVVGADDSATPPRTFAATRRFDSRCPLSTDRTGRTSAL</sequence>
<dbReference type="RefSeq" id="WP_099909299.1">
    <property type="nucleotide sequence ID" value="NZ_AWWI01000017.1"/>
</dbReference>
<dbReference type="SUPFAM" id="SSF53474">
    <property type="entry name" value="alpha/beta-Hydrolases"/>
    <property type="match status" value="1"/>
</dbReference>
<evidence type="ECO:0000313" key="2">
    <source>
        <dbReference type="EMBL" id="PIL22009.1"/>
    </source>
</evidence>